<evidence type="ECO:0000259" key="3">
    <source>
        <dbReference type="PROSITE" id="PS50977"/>
    </source>
</evidence>
<organism evidence="4 5">
    <name type="scientific">Kocuria tytonis</name>
    <dbReference type="NCBI Taxonomy" id="2054280"/>
    <lineage>
        <taxon>Bacteria</taxon>
        <taxon>Bacillati</taxon>
        <taxon>Actinomycetota</taxon>
        <taxon>Actinomycetes</taxon>
        <taxon>Micrococcales</taxon>
        <taxon>Micrococcaceae</taxon>
        <taxon>Kocuria</taxon>
    </lineage>
</organism>
<dbReference type="Gene3D" id="1.10.357.10">
    <property type="entry name" value="Tetracycline Repressor, domain 2"/>
    <property type="match status" value="1"/>
</dbReference>
<dbReference type="GO" id="GO:0003677">
    <property type="term" value="F:DNA binding"/>
    <property type="evidence" value="ECO:0007669"/>
    <property type="project" value="UniProtKB-UniRule"/>
</dbReference>
<evidence type="ECO:0000256" key="1">
    <source>
        <dbReference type="ARBA" id="ARBA00023125"/>
    </source>
</evidence>
<proteinExistence type="predicted"/>
<evidence type="ECO:0000256" key="2">
    <source>
        <dbReference type="PROSITE-ProRule" id="PRU00335"/>
    </source>
</evidence>
<dbReference type="InterPro" id="IPR001647">
    <property type="entry name" value="HTH_TetR"/>
</dbReference>
<evidence type="ECO:0000313" key="5">
    <source>
        <dbReference type="Proteomes" id="UP000249516"/>
    </source>
</evidence>
<gene>
    <name evidence="4" type="ORF">C1C97_007405</name>
</gene>
<reference evidence="4 5" key="1">
    <citation type="submission" date="2018-10" db="EMBL/GenBank/DDBJ databases">
        <title>Kocuria tytouropygialis sp. nov., isolated from the uropygial gland of an American barn owl (Tyto furcata).</title>
        <authorList>
            <person name="Braun M.S."/>
            <person name="Wang E."/>
            <person name="Zimmermann S."/>
            <person name="Wagner H."/>
            <person name="Wink M."/>
        </authorList>
    </citation>
    <scope>NUCLEOTIDE SEQUENCE [LARGE SCALE GENOMIC DNA]</scope>
    <source>
        <strain evidence="4 5">442</strain>
    </source>
</reference>
<evidence type="ECO:0000313" key="4">
    <source>
        <dbReference type="EMBL" id="RKQ35085.1"/>
    </source>
</evidence>
<comment type="caution">
    <text evidence="4">The sequence shown here is derived from an EMBL/GenBank/DDBJ whole genome shotgun (WGS) entry which is preliminary data.</text>
</comment>
<accession>A0A495A6C7</accession>
<dbReference type="InterPro" id="IPR009057">
    <property type="entry name" value="Homeodomain-like_sf"/>
</dbReference>
<dbReference type="RefSeq" id="WP_110919572.1">
    <property type="nucleotide sequence ID" value="NZ_PNJG02000002.1"/>
</dbReference>
<dbReference type="SUPFAM" id="SSF46689">
    <property type="entry name" value="Homeodomain-like"/>
    <property type="match status" value="1"/>
</dbReference>
<dbReference type="OrthoDB" id="3784817at2"/>
<protein>
    <submittedName>
        <fullName evidence="4">TetR/AcrR family transcriptional regulator</fullName>
    </submittedName>
</protein>
<dbReference type="PROSITE" id="PS50977">
    <property type="entry name" value="HTH_TETR_2"/>
    <property type="match status" value="1"/>
</dbReference>
<dbReference type="EMBL" id="PNJG02000002">
    <property type="protein sequence ID" value="RKQ35085.1"/>
    <property type="molecule type" value="Genomic_DNA"/>
</dbReference>
<keyword evidence="1 2" id="KW-0238">DNA-binding</keyword>
<dbReference type="Proteomes" id="UP000249516">
    <property type="component" value="Unassembled WGS sequence"/>
</dbReference>
<feature type="domain" description="HTH tetR-type" evidence="3">
    <location>
        <begin position="19"/>
        <end position="79"/>
    </location>
</feature>
<keyword evidence="5" id="KW-1185">Reference proteome</keyword>
<name>A0A495A6C7_9MICC</name>
<feature type="DNA-binding region" description="H-T-H motif" evidence="2">
    <location>
        <begin position="42"/>
        <end position="61"/>
    </location>
</feature>
<sequence>MDAAATDPPRTTSLDVRVAHTLTAVRTACLELLEVQNARDITISQLCKKAAISRPTFYQHYAGLDDVYADIVRQELSRTAHELESFDRTPGQNPLERLLSFVHAHGVGALATVGNRQLASRARPIVELWLAERVARAAFDADLDDLDAPLRTQTYFAAGGLVTVLTQQAKASSGDGASTEDMAHILRSVMRAVLRAEH</sequence>
<dbReference type="AlphaFoldDB" id="A0A495A6C7"/>